<proteinExistence type="predicted"/>
<sequence length="633" mass="71495">MESKKDVYVISLDAVDLNILPISQKSNDGRVIPLWSKSNLNLRSNEYYEFKIKTNDRREERNDQVIENVICHICDINVPKIYFNEHKNSFRHKFNAKIADIALKRLQLFMNKVNVKEINEKIPSKYYCSECSLVIDSDDEISHKQSIVHRNSIFLERFLNDFLKFYTNDENEINDSKKDSKKIEVAMDTKQCEDSKKGVNSDKPNISETIIVSDLKQDSKNIEVANETKHSKDSKKGVDLEASNISETIIVSDLKQDSKNIEVANETKHSEDSKKGFDLEASNISVSDSKQDSKNIVDANETKHSEYSKKGIDLEASSISETIIVSDSKQDSKNIVDANETKHSKDSKKGVDLEASNISVSDSKQDSKKIVVANETKHCEDSKKGVDSDKPNISETDLINDSKEDSTKVEVAKETKHCEDSKKGFDSDASSISETIIVSDPKQDSKISRRCLDLEEVNKKMDSSSILHKTLQLKDEVVFETVDGGRFKVNEFNFNALMKISTLFEHCTICDWIFLRENRNLHLNSDVHSESLLQKLPDKNCIRKVPNARNAIKNVKTGNATDNNVVDAASGNVLETVDKCGRLHIPIMNIITGKDIRTFQPASVIEIIETAEQSENTVKRGSNSYFCNGSRIM</sequence>
<evidence type="ECO:0000313" key="2">
    <source>
        <dbReference type="EMBL" id="CAH2083616.1"/>
    </source>
</evidence>
<feature type="region of interest" description="Disordered" evidence="1">
    <location>
        <begin position="265"/>
        <end position="302"/>
    </location>
</feature>
<accession>A0AAU9TD39</accession>
<dbReference type="Proteomes" id="UP001153954">
    <property type="component" value="Unassembled WGS sequence"/>
</dbReference>
<protein>
    <recommendedName>
        <fullName evidence="4">C2H2-type domain-containing protein</fullName>
    </recommendedName>
</protein>
<feature type="compositionally biased region" description="Basic and acidic residues" evidence="1">
    <location>
        <begin position="381"/>
        <end position="392"/>
    </location>
</feature>
<organism evidence="2 3">
    <name type="scientific">Euphydryas editha</name>
    <name type="common">Edith's checkerspot</name>
    <dbReference type="NCBI Taxonomy" id="104508"/>
    <lineage>
        <taxon>Eukaryota</taxon>
        <taxon>Metazoa</taxon>
        <taxon>Ecdysozoa</taxon>
        <taxon>Arthropoda</taxon>
        <taxon>Hexapoda</taxon>
        <taxon>Insecta</taxon>
        <taxon>Pterygota</taxon>
        <taxon>Neoptera</taxon>
        <taxon>Endopterygota</taxon>
        <taxon>Lepidoptera</taxon>
        <taxon>Glossata</taxon>
        <taxon>Ditrysia</taxon>
        <taxon>Papilionoidea</taxon>
        <taxon>Nymphalidae</taxon>
        <taxon>Nymphalinae</taxon>
        <taxon>Euphydryas</taxon>
    </lineage>
</organism>
<feature type="compositionally biased region" description="Basic and acidic residues" evidence="1">
    <location>
        <begin position="340"/>
        <end position="352"/>
    </location>
</feature>
<feature type="region of interest" description="Disordered" evidence="1">
    <location>
        <begin position="340"/>
        <end position="364"/>
    </location>
</feature>
<evidence type="ECO:0008006" key="4">
    <source>
        <dbReference type="Google" id="ProtNLM"/>
    </source>
</evidence>
<dbReference type="EMBL" id="CAKOGL010000001">
    <property type="protein sequence ID" value="CAH2083616.1"/>
    <property type="molecule type" value="Genomic_DNA"/>
</dbReference>
<feature type="region of interest" description="Disordered" evidence="1">
    <location>
        <begin position="381"/>
        <end position="406"/>
    </location>
</feature>
<evidence type="ECO:0000313" key="3">
    <source>
        <dbReference type="Proteomes" id="UP001153954"/>
    </source>
</evidence>
<gene>
    <name evidence="2" type="ORF">EEDITHA_LOCUS266</name>
</gene>
<name>A0AAU9TD39_EUPED</name>
<keyword evidence="3" id="KW-1185">Reference proteome</keyword>
<comment type="caution">
    <text evidence="2">The sequence shown here is derived from an EMBL/GenBank/DDBJ whole genome shotgun (WGS) entry which is preliminary data.</text>
</comment>
<reference evidence="2" key="1">
    <citation type="submission" date="2022-03" db="EMBL/GenBank/DDBJ databases">
        <authorList>
            <person name="Tunstrom K."/>
        </authorList>
    </citation>
    <scope>NUCLEOTIDE SEQUENCE</scope>
</reference>
<dbReference type="AlphaFoldDB" id="A0AAU9TD39"/>
<feature type="compositionally biased region" description="Basic and acidic residues" evidence="1">
    <location>
        <begin position="289"/>
        <end position="302"/>
    </location>
</feature>
<feature type="compositionally biased region" description="Basic and acidic residues" evidence="1">
    <location>
        <begin position="265"/>
        <end position="278"/>
    </location>
</feature>
<evidence type="ECO:0000256" key="1">
    <source>
        <dbReference type="SAM" id="MobiDB-lite"/>
    </source>
</evidence>